<name>A0A1L5F4L6_CLOKL</name>
<proteinExistence type="predicted"/>
<evidence type="ECO:0000313" key="2">
    <source>
        <dbReference type="Proteomes" id="UP000184604"/>
    </source>
</evidence>
<reference evidence="1 2" key="1">
    <citation type="submission" date="2016-12" db="EMBL/GenBank/DDBJ databases">
        <title>Complete genome sequence of Clostridium kluyveri JZZ isolated from the pit mud of a Chinese flavor liquor-making factory.</title>
        <authorList>
            <person name="Wang Y."/>
        </authorList>
    </citation>
    <scope>NUCLEOTIDE SEQUENCE [LARGE SCALE GENOMIC DNA]</scope>
    <source>
        <strain evidence="1 2">JZZ</strain>
    </source>
</reference>
<gene>
    <name evidence="1" type="ORF">BS101_03775</name>
</gene>
<dbReference type="EMBL" id="CP018335">
    <property type="protein sequence ID" value="APM37917.1"/>
    <property type="molecule type" value="Genomic_DNA"/>
</dbReference>
<evidence type="ECO:0008006" key="3">
    <source>
        <dbReference type="Google" id="ProtNLM"/>
    </source>
</evidence>
<dbReference type="OrthoDB" id="9795766at2"/>
<dbReference type="Gene3D" id="2.10.260.10">
    <property type="match status" value="1"/>
</dbReference>
<dbReference type="InterPro" id="IPR037914">
    <property type="entry name" value="SpoVT-AbrB_sf"/>
</dbReference>
<dbReference type="AlphaFoldDB" id="A0A1L5F4L6"/>
<dbReference type="SUPFAM" id="SSF89447">
    <property type="entry name" value="AbrB/MazE/MraZ-like"/>
    <property type="match status" value="1"/>
</dbReference>
<accession>A0A1L5F4L6</accession>
<protein>
    <recommendedName>
        <fullName evidence="3">SpoVT-AbrB domain-containing protein</fullName>
    </recommendedName>
</protein>
<evidence type="ECO:0000313" key="1">
    <source>
        <dbReference type="EMBL" id="APM37917.1"/>
    </source>
</evidence>
<sequence length="101" mass="11720">MNKESNKGVRYVATATVRKWGNSLALRIPQEISELLKYKDGVNVEMYVNDKEQELVLRTVFPDANDQVALREHFLSLRAKCKPEMETHKEIFEEPKGDEII</sequence>
<dbReference type="Proteomes" id="UP000184604">
    <property type="component" value="Chromosome"/>
</dbReference>
<organism evidence="1 2">
    <name type="scientific">Clostridium kluyveri</name>
    <dbReference type="NCBI Taxonomy" id="1534"/>
    <lineage>
        <taxon>Bacteria</taxon>
        <taxon>Bacillati</taxon>
        <taxon>Bacillota</taxon>
        <taxon>Clostridia</taxon>
        <taxon>Eubacteriales</taxon>
        <taxon>Clostridiaceae</taxon>
        <taxon>Clostridium</taxon>
    </lineage>
</organism>
<dbReference type="RefSeq" id="WP_073537616.1">
    <property type="nucleotide sequence ID" value="NZ_CP018335.1"/>
</dbReference>